<dbReference type="KEGG" id="smo:SELMODRAFT_403743"/>
<dbReference type="AlphaFoldDB" id="D8QSD9"/>
<dbReference type="HOGENOM" id="CLU_1231682_0_0_1"/>
<reference evidence="2 3" key="1">
    <citation type="journal article" date="2011" name="Science">
        <title>The Selaginella genome identifies genetic changes associated with the evolution of vascular plants.</title>
        <authorList>
            <person name="Banks J.A."/>
            <person name="Nishiyama T."/>
            <person name="Hasebe M."/>
            <person name="Bowman J.L."/>
            <person name="Gribskov M."/>
            <person name="dePamphilis C."/>
            <person name="Albert V.A."/>
            <person name="Aono N."/>
            <person name="Aoyama T."/>
            <person name="Ambrose B.A."/>
            <person name="Ashton N.W."/>
            <person name="Axtell M.J."/>
            <person name="Barker E."/>
            <person name="Barker M.S."/>
            <person name="Bennetzen J.L."/>
            <person name="Bonawitz N.D."/>
            <person name="Chapple C."/>
            <person name="Cheng C."/>
            <person name="Correa L.G."/>
            <person name="Dacre M."/>
            <person name="DeBarry J."/>
            <person name="Dreyer I."/>
            <person name="Elias M."/>
            <person name="Engstrom E.M."/>
            <person name="Estelle M."/>
            <person name="Feng L."/>
            <person name="Finet C."/>
            <person name="Floyd S.K."/>
            <person name="Frommer W.B."/>
            <person name="Fujita T."/>
            <person name="Gramzow L."/>
            <person name="Gutensohn M."/>
            <person name="Harholt J."/>
            <person name="Hattori M."/>
            <person name="Heyl A."/>
            <person name="Hirai T."/>
            <person name="Hiwatashi Y."/>
            <person name="Ishikawa M."/>
            <person name="Iwata M."/>
            <person name="Karol K.G."/>
            <person name="Koehler B."/>
            <person name="Kolukisaoglu U."/>
            <person name="Kubo M."/>
            <person name="Kurata T."/>
            <person name="Lalonde S."/>
            <person name="Li K."/>
            <person name="Li Y."/>
            <person name="Litt A."/>
            <person name="Lyons E."/>
            <person name="Manning G."/>
            <person name="Maruyama T."/>
            <person name="Michael T.P."/>
            <person name="Mikami K."/>
            <person name="Miyazaki S."/>
            <person name="Morinaga S."/>
            <person name="Murata T."/>
            <person name="Mueller-Roeber B."/>
            <person name="Nelson D.R."/>
            <person name="Obara M."/>
            <person name="Oguri Y."/>
            <person name="Olmstead R.G."/>
            <person name="Onodera N."/>
            <person name="Petersen B.L."/>
            <person name="Pils B."/>
            <person name="Prigge M."/>
            <person name="Rensing S.A."/>
            <person name="Riano-Pachon D.M."/>
            <person name="Roberts A.W."/>
            <person name="Sato Y."/>
            <person name="Scheller H.V."/>
            <person name="Schulz B."/>
            <person name="Schulz C."/>
            <person name="Shakirov E.V."/>
            <person name="Shibagaki N."/>
            <person name="Shinohara N."/>
            <person name="Shippen D.E."/>
            <person name="Soerensen I."/>
            <person name="Sotooka R."/>
            <person name="Sugimoto N."/>
            <person name="Sugita M."/>
            <person name="Sumikawa N."/>
            <person name="Tanurdzic M."/>
            <person name="Theissen G."/>
            <person name="Ulvskov P."/>
            <person name="Wakazuki S."/>
            <person name="Weng J.K."/>
            <person name="Willats W.W."/>
            <person name="Wipf D."/>
            <person name="Wolf P.G."/>
            <person name="Yang L."/>
            <person name="Zimmer A.D."/>
            <person name="Zhu Q."/>
            <person name="Mitros T."/>
            <person name="Hellsten U."/>
            <person name="Loque D."/>
            <person name="Otillar R."/>
            <person name="Salamov A."/>
            <person name="Schmutz J."/>
            <person name="Shapiro H."/>
            <person name="Lindquist E."/>
            <person name="Lucas S."/>
            <person name="Rokhsar D."/>
            <person name="Grigoriev I.V."/>
        </authorList>
    </citation>
    <scope>NUCLEOTIDE SEQUENCE [LARGE SCALE GENOMIC DNA]</scope>
</reference>
<proteinExistence type="predicted"/>
<keyword evidence="1" id="KW-1133">Transmembrane helix</keyword>
<name>D8QSD9_SELML</name>
<dbReference type="Gramene" id="EFJ36929">
    <property type="protein sequence ID" value="EFJ36929"/>
    <property type="gene ID" value="SELMODRAFT_403743"/>
</dbReference>
<accession>D8QSD9</accession>
<evidence type="ECO:0000313" key="2">
    <source>
        <dbReference type="EMBL" id="EFJ36929.1"/>
    </source>
</evidence>
<dbReference type="Proteomes" id="UP000001514">
    <property type="component" value="Unassembled WGS sequence"/>
</dbReference>
<sequence length="225" mass="25061">MEQNSTTWVYAFGMFVSLLVSTTNGAWKKSCTTQGQCSTKKQTIETVAILWNVLINIAVPVAVEFPRLPYTRPGEYIGLTTSAITSHKIASSYIAAGLRIDVLGKVLNYDTATATFENGVCAEFFESKFHSLLLHAALLLHAVCDEEQKRLVRTGSPFSRLRAEAFSRVWTLPETLHRKSLIAQSSRRMQRREHLICGSRAFPLMASDKRSCECGQRPGCIKVEA</sequence>
<feature type="transmembrane region" description="Helical" evidence="1">
    <location>
        <begin position="7"/>
        <end position="27"/>
    </location>
</feature>
<dbReference type="EMBL" id="GL377566">
    <property type="protein sequence ID" value="EFJ36929.1"/>
    <property type="molecule type" value="Genomic_DNA"/>
</dbReference>
<organism evidence="3">
    <name type="scientific">Selaginella moellendorffii</name>
    <name type="common">Spikemoss</name>
    <dbReference type="NCBI Taxonomy" id="88036"/>
    <lineage>
        <taxon>Eukaryota</taxon>
        <taxon>Viridiplantae</taxon>
        <taxon>Streptophyta</taxon>
        <taxon>Embryophyta</taxon>
        <taxon>Tracheophyta</taxon>
        <taxon>Lycopodiopsida</taxon>
        <taxon>Selaginellales</taxon>
        <taxon>Selaginellaceae</taxon>
        <taxon>Selaginella</taxon>
    </lineage>
</organism>
<evidence type="ECO:0000313" key="3">
    <source>
        <dbReference type="Proteomes" id="UP000001514"/>
    </source>
</evidence>
<dbReference type="InParanoid" id="D8QSD9"/>
<protein>
    <submittedName>
        <fullName evidence="2">Uncharacterized protein</fullName>
    </submittedName>
</protein>
<keyword evidence="3" id="KW-1185">Reference proteome</keyword>
<keyword evidence="1" id="KW-0812">Transmembrane</keyword>
<evidence type="ECO:0000256" key="1">
    <source>
        <dbReference type="SAM" id="Phobius"/>
    </source>
</evidence>
<keyword evidence="1" id="KW-0472">Membrane</keyword>
<gene>
    <name evidence="2" type="ORF">SELMODRAFT_403743</name>
</gene>